<name>A0A183MBJ3_9TREM</name>
<dbReference type="AlphaFoldDB" id="A0A183MBJ3"/>
<dbReference type="Proteomes" id="UP000277204">
    <property type="component" value="Unassembled WGS sequence"/>
</dbReference>
<reference evidence="1 2" key="1">
    <citation type="submission" date="2018-11" db="EMBL/GenBank/DDBJ databases">
        <authorList>
            <consortium name="Pathogen Informatics"/>
        </authorList>
    </citation>
    <scope>NUCLEOTIDE SEQUENCE [LARGE SCALE GENOMIC DNA]</scope>
    <source>
        <strain evidence="1 2">Zambia</strain>
    </source>
</reference>
<sequence length="47" mass="5569">MCNIHLTRDNIQRLIDSNDILNQWINSLNVDICENESNEKKNIELNK</sequence>
<gene>
    <name evidence="1" type="ORF">SMRZ_LOCUS13419</name>
</gene>
<dbReference type="EMBL" id="UZAI01009940">
    <property type="protein sequence ID" value="VDP06078.1"/>
    <property type="molecule type" value="Genomic_DNA"/>
</dbReference>
<protein>
    <submittedName>
        <fullName evidence="1">Uncharacterized protein</fullName>
    </submittedName>
</protein>
<evidence type="ECO:0000313" key="1">
    <source>
        <dbReference type="EMBL" id="VDP06078.1"/>
    </source>
</evidence>
<proteinExistence type="predicted"/>
<evidence type="ECO:0000313" key="2">
    <source>
        <dbReference type="Proteomes" id="UP000277204"/>
    </source>
</evidence>
<keyword evidence="2" id="KW-1185">Reference proteome</keyword>
<dbReference type="STRING" id="48269.A0A183MBJ3"/>
<accession>A0A183MBJ3</accession>
<organism evidence="1 2">
    <name type="scientific">Schistosoma margrebowiei</name>
    <dbReference type="NCBI Taxonomy" id="48269"/>
    <lineage>
        <taxon>Eukaryota</taxon>
        <taxon>Metazoa</taxon>
        <taxon>Spiralia</taxon>
        <taxon>Lophotrochozoa</taxon>
        <taxon>Platyhelminthes</taxon>
        <taxon>Trematoda</taxon>
        <taxon>Digenea</taxon>
        <taxon>Strigeidida</taxon>
        <taxon>Schistosomatoidea</taxon>
        <taxon>Schistosomatidae</taxon>
        <taxon>Schistosoma</taxon>
    </lineage>
</organism>